<keyword evidence="2" id="KW-1003">Cell membrane</keyword>
<feature type="transmembrane region" description="Helical" evidence="6">
    <location>
        <begin position="666"/>
        <end position="687"/>
    </location>
</feature>
<dbReference type="PANTHER" id="PTHR30572">
    <property type="entry name" value="MEMBRANE COMPONENT OF TRANSPORTER-RELATED"/>
    <property type="match status" value="1"/>
</dbReference>
<evidence type="ECO:0000256" key="3">
    <source>
        <dbReference type="ARBA" id="ARBA00022692"/>
    </source>
</evidence>
<keyword evidence="10" id="KW-1185">Reference proteome</keyword>
<name>A0A4R6IG82_9SPHI</name>
<evidence type="ECO:0000256" key="2">
    <source>
        <dbReference type="ARBA" id="ARBA00022475"/>
    </source>
</evidence>
<protein>
    <submittedName>
        <fullName evidence="9">Putative ABC transport system permease protein</fullName>
    </submittedName>
</protein>
<keyword evidence="3 6" id="KW-0812">Transmembrane</keyword>
<dbReference type="InterPro" id="IPR025857">
    <property type="entry name" value="MacB_PCD"/>
</dbReference>
<feature type="domain" description="ABC3 transporter permease C-terminal" evidence="7">
    <location>
        <begin position="286"/>
        <end position="401"/>
    </location>
</feature>
<dbReference type="EMBL" id="SNWM01000004">
    <property type="protein sequence ID" value="TDO20708.1"/>
    <property type="molecule type" value="Genomic_DNA"/>
</dbReference>
<evidence type="ECO:0000313" key="9">
    <source>
        <dbReference type="EMBL" id="TDO20708.1"/>
    </source>
</evidence>
<dbReference type="RefSeq" id="WP_133557424.1">
    <property type="nucleotide sequence ID" value="NZ_SNWM01000004.1"/>
</dbReference>
<feature type="transmembrane region" description="Helical" evidence="6">
    <location>
        <begin position="417"/>
        <end position="440"/>
    </location>
</feature>
<proteinExistence type="predicted"/>
<evidence type="ECO:0000313" key="10">
    <source>
        <dbReference type="Proteomes" id="UP000295499"/>
    </source>
</evidence>
<evidence type="ECO:0000259" key="7">
    <source>
        <dbReference type="Pfam" id="PF02687"/>
    </source>
</evidence>
<feature type="domain" description="ABC3 transporter permease C-terminal" evidence="7">
    <location>
        <begin position="671"/>
        <end position="783"/>
    </location>
</feature>
<comment type="caution">
    <text evidence="9">The sequence shown here is derived from an EMBL/GenBank/DDBJ whole genome shotgun (WGS) entry which is preliminary data.</text>
</comment>
<feature type="domain" description="MacB-like periplasmic core" evidence="8">
    <location>
        <begin position="20"/>
        <end position="234"/>
    </location>
</feature>
<dbReference type="InterPro" id="IPR003838">
    <property type="entry name" value="ABC3_permease_C"/>
</dbReference>
<evidence type="ECO:0000259" key="8">
    <source>
        <dbReference type="Pfam" id="PF12704"/>
    </source>
</evidence>
<keyword evidence="4 6" id="KW-1133">Transmembrane helix</keyword>
<dbReference type="OrthoDB" id="1451596at2"/>
<dbReference type="AlphaFoldDB" id="A0A4R6IG82"/>
<organism evidence="9 10">
    <name type="scientific">Pedobacter duraquae</name>
    <dbReference type="NCBI Taxonomy" id="425511"/>
    <lineage>
        <taxon>Bacteria</taxon>
        <taxon>Pseudomonadati</taxon>
        <taxon>Bacteroidota</taxon>
        <taxon>Sphingobacteriia</taxon>
        <taxon>Sphingobacteriales</taxon>
        <taxon>Sphingobacteriaceae</taxon>
        <taxon>Pedobacter</taxon>
    </lineage>
</organism>
<dbReference type="Proteomes" id="UP000295499">
    <property type="component" value="Unassembled WGS sequence"/>
</dbReference>
<evidence type="ECO:0000256" key="5">
    <source>
        <dbReference type="ARBA" id="ARBA00023136"/>
    </source>
</evidence>
<dbReference type="Pfam" id="PF12704">
    <property type="entry name" value="MacB_PCD"/>
    <property type="match status" value="2"/>
</dbReference>
<feature type="transmembrane region" description="Helical" evidence="6">
    <location>
        <begin position="374"/>
        <end position="396"/>
    </location>
</feature>
<dbReference type="InterPro" id="IPR050250">
    <property type="entry name" value="Macrolide_Exporter_MacB"/>
</dbReference>
<feature type="transmembrane region" description="Helical" evidence="6">
    <location>
        <begin position="21"/>
        <end position="43"/>
    </location>
</feature>
<feature type="transmembrane region" description="Helical" evidence="6">
    <location>
        <begin position="279"/>
        <end position="304"/>
    </location>
</feature>
<gene>
    <name evidence="9" type="ORF">CLV32_3341</name>
</gene>
<evidence type="ECO:0000256" key="6">
    <source>
        <dbReference type="SAM" id="Phobius"/>
    </source>
</evidence>
<feature type="domain" description="MacB-like periplasmic core" evidence="8">
    <location>
        <begin position="429"/>
        <end position="626"/>
    </location>
</feature>
<dbReference type="GO" id="GO:0005886">
    <property type="term" value="C:plasma membrane"/>
    <property type="evidence" value="ECO:0007669"/>
    <property type="project" value="UniProtKB-SubCell"/>
</dbReference>
<keyword evidence="5 6" id="KW-0472">Membrane</keyword>
<feature type="transmembrane region" description="Helical" evidence="6">
    <location>
        <begin position="325"/>
        <end position="348"/>
    </location>
</feature>
<sequence length="790" mass="87709">MFKLNFKIALRNIQKNLSNTFINIGGMAVAVAAFMTIILYVQYENDYDASNPNYKNIYLVGRKIQGDFSTLTSSDFARKMKAQIPEIEKVGKIKYTNFEFAISNKNARIYVKNVLSADIEASKILNFKTTDTIFKDADNTRRSFFLSESSLKTLFPQKHNLSPEMVTIGSVAAGQTGTVHGTFKEDLHANITFDGLALTRDIAEGMDSTDYAYTTFIQVKPHASIENLTKKLNKLYAAGLPKNGELLKFADQTNQSVYLDALQNLHLQPKSGINSNRKVVNVILSLGVLILLLACINFVNINIVQSATRAKEIGVKKVMGANKGNLVIQFMIEIFIQCFTAATIALIITEFTLPVVNRIFEVNLSIWTSFSDSFWLIALTLLTTTLLAGLYPALVLSSYNPVRVLKGNFSNSADNQWLKKSLLVAQFSIATAFITGLLLVNRQLSYMQTEDKGFSANQVVFVQNNAIFNTQLDFQPVKDRIIQIHGVKSVSVTSYVPTGPKPSAQTFSIDGIDKQMLSVAVDPDFFETLSIKLVSGRFFSDKFGTDSSAAVILNEAAVKKYNLTNPIGKSIRSCNSSFQIIGVIKDLKAEGFEKVAEPTVYSLTNKCAEARTAILIKVSEGKASQALTTLKANWSGINKLDGEDFRYEFMDILYGKLFKKQEQLKFVFTALSILTILIALSGLYAYAKFITRAKLKEIAVRKILGASDYQIFNQINNNFFQLVILSNIIVAPLIYIFANQWLAGFAYKQSISFVPFLITLSLTVLLSVLTVTIQGFRALKTTPSKALRAE</sequence>
<dbReference type="Pfam" id="PF02687">
    <property type="entry name" value="FtsX"/>
    <property type="match status" value="2"/>
</dbReference>
<evidence type="ECO:0000256" key="4">
    <source>
        <dbReference type="ARBA" id="ARBA00022989"/>
    </source>
</evidence>
<accession>A0A4R6IG82</accession>
<dbReference type="GO" id="GO:0022857">
    <property type="term" value="F:transmembrane transporter activity"/>
    <property type="evidence" value="ECO:0007669"/>
    <property type="project" value="TreeGrafter"/>
</dbReference>
<dbReference type="PANTHER" id="PTHR30572:SF18">
    <property type="entry name" value="ABC-TYPE MACROLIDE FAMILY EXPORT SYSTEM PERMEASE COMPONENT 2"/>
    <property type="match status" value="1"/>
</dbReference>
<feature type="transmembrane region" description="Helical" evidence="6">
    <location>
        <begin position="719"/>
        <end position="738"/>
    </location>
</feature>
<comment type="subcellular location">
    <subcellularLocation>
        <location evidence="1">Cell membrane</location>
        <topology evidence="1">Multi-pass membrane protein</topology>
    </subcellularLocation>
</comment>
<reference evidence="9 10" key="1">
    <citation type="submission" date="2019-03" db="EMBL/GenBank/DDBJ databases">
        <title>Genomic Encyclopedia of Archaeal and Bacterial Type Strains, Phase II (KMG-II): from individual species to whole genera.</title>
        <authorList>
            <person name="Goeker M."/>
        </authorList>
    </citation>
    <scope>NUCLEOTIDE SEQUENCE [LARGE SCALE GENOMIC DNA]</scope>
    <source>
        <strain evidence="9 10">DSM 19034</strain>
    </source>
</reference>
<feature type="transmembrane region" description="Helical" evidence="6">
    <location>
        <begin position="750"/>
        <end position="773"/>
    </location>
</feature>
<evidence type="ECO:0000256" key="1">
    <source>
        <dbReference type="ARBA" id="ARBA00004651"/>
    </source>
</evidence>